<dbReference type="Gene3D" id="2.40.170.20">
    <property type="entry name" value="TonB-dependent receptor, beta-barrel domain"/>
    <property type="match status" value="1"/>
</dbReference>
<keyword evidence="6" id="KW-0408">Iron</keyword>
<feature type="domain" description="TonB-dependent receptor plug" evidence="14">
    <location>
        <begin position="46"/>
        <end position="147"/>
    </location>
</feature>
<feature type="domain" description="TonB-dependent receptor-like beta-barrel" evidence="13">
    <location>
        <begin position="245"/>
        <end position="639"/>
    </location>
</feature>
<comment type="similarity">
    <text evidence="11 12">Belongs to the TonB-dependent receptor family.</text>
</comment>
<dbReference type="Pfam" id="PF07715">
    <property type="entry name" value="Plug"/>
    <property type="match status" value="1"/>
</dbReference>
<dbReference type="PANTHER" id="PTHR32552">
    <property type="entry name" value="FERRICHROME IRON RECEPTOR-RELATED"/>
    <property type="match status" value="1"/>
</dbReference>
<dbReference type="SUPFAM" id="SSF56935">
    <property type="entry name" value="Porins"/>
    <property type="match status" value="1"/>
</dbReference>
<evidence type="ECO:0000313" key="15">
    <source>
        <dbReference type="EMBL" id="KGF48857.1"/>
    </source>
</evidence>
<dbReference type="GO" id="GO:0009279">
    <property type="term" value="C:cell outer membrane"/>
    <property type="evidence" value="ECO:0007669"/>
    <property type="project" value="UniProtKB-SubCell"/>
</dbReference>
<accession>A0A096C1J0</accession>
<keyword evidence="9 11" id="KW-0472">Membrane</keyword>
<keyword evidence="4" id="KW-0410">Iron transport</keyword>
<name>A0A096C1J0_9BACT</name>
<keyword evidence="15" id="KW-0675">Receptor</keyword>
<dbReference type="InterPro" id="IPR000531">
    <property type="entry name" value="Beta-barrel_TonB"/>
</dbReference>
<dbReference type="InterPro" id="IPR012910">
    <property type="entry name" value="Plug_dom"/>
</dbReference>
<evidence type="ECO:0000259" key="14">
    <source>
        <dbReference type="Pfam" id="PF07715"/>
    </source>
</evidence>
<dbReference type="InterPro" id="IPR039426">
    <property type="entry name" value="TonB-dep_rcpt-like"/>
</dbReference>
<evidence type="ECO:0000313" key="16">
    <source>
        <dbReference type="Proteomes" id="UP000029538"/>
    </source>
</evidence>
<evidence type="ECO:0000256" key="5">
    <source>
        <dbReference type="ARBA" id="ARBA00022692"/>
    </source>
</evidence>
<evidence type="ECO:0000256" key="11">
    <source>
        <dbReference type="PROSITE-ProRule" id="PRU01360"/>
    </source>
</evidence>
<evidence type="ECO:0000256" key="2">
    <source>
        <dbReference type="ARBA" id="ARBA00022448"/>
    </source>
</evidence>
<dbReference type="RefSeq" id="WP_036883592.1">
    <property type="nucleotide sequence ID" value="NZ_JRNR01000072.1"/>
</dbReference>
<dbReference type="AlphaFoldDB" id="A0A096C1J0"/>
<comment type="subcellular location">
    <subcellularLocation>
        <location evidence="1 11">Cell outer membrane</location>
        <topology evidence="1 11">Multi-pass membrane protein</topology>
    </subcellularLocation>
</comment>
<evidence type="ECO:0000256" key="7">
    <source>
        <dbReference type="ARBA" id="ARBA00023065"/>
    </source>
</evidence>
<evidence type="ECO:0000256" key="6">
    <source>
        <dbReference type="ARBA" id="ARBA00023004"/>
    </source>
</evidence>
<keyword evidence="7" id="KW-0406">Ion transport</keyword>
<dbReference type="InterPro" id="IPR036942">
    <property type="entry name" value="Beta-barrel_TonB_sf"/>
</dbReference>
<gene>
    <name evidence="15" type="ORF">HMPREF0654_07600</name>
</gene>
<evidence type="ECO:0000256" key="3">
    <source>
        <dbReference type="ARBA" id="ARBA00022452"/>
    </source>
</evidence>
<evidence type="ECO:0000256" key="12">
    <source>
        <dbReference type="RuleBase" id="RU003357"/>
    </source>
</evidence>
<comment type="caution">
    <text evidence="15">The sequence shown here is derived from an EMBL/GenBank/DDBJ whole genome shotgun (WGS) entry which is preliminary data.</text>
</comment>
<dbReference type="EMBL" id="JRNR01000072">
    <property type="protein sequence ID" value="KGF48857.1"/>
    <property type="molecule type" value="Genomic_DNA"/>
</dbReference>
<evidence type="ECO:0000259" key="13">
    <source>
        <dbReference type="Pfam" id="PF00593"/>
    </source>
</evidence>
<evidence type="ECO:0000256" key="9">
    <source>
        <dbReference type="ARBA" id="ARBA00023136"/>
    </source>
</evidence>
<keyword evidence="3 11" id="KW-1134">Transmembrane beta strand</keyword>
<dbReference type="Pfam" id="PF00593">
    <property type="entry name" value="TonB_dep_Rec_b-barrel"/>
    <property type="match status" value="1"/>
</dbReference>
<evidence type="ECO:0000256" key="1">
    <source>
        <dbReference type="ARBA" id="ARBA00004571"/>
    </source>
</evidence>
<keyword evidence="5 11" id="KW-0812">Transmembrane</keyword>
<dbReference type="GO" id="GO:0006826">
    <property type="term" value="P:iron ion transport"/>
    <property type="evidence" value="ECO:0007669"/>
    <property type="project" value="UniProtKB-KW"/>
</dbReference>
<proteinExistence type="inferred from homology"/>
<organism evidence="15 16">
    <name type="scientific">Prevotella disiens DNF00882</name>
    <dbReference type="NCBI Taxonomy" id="1401075"/>
    <lineage>
        <taxon>Bacteria</taxon>
        <taxon>Pseudomonadati</taxon>
        <taxon>Bacteroidota</taxon>
        <taxon>Bacteroidia</taxon>
        <taxon>Bacteroidales</taxon>
        <taxon>Prevotellaceae</taxon>
        <taxon>Prevotella</taxon>
    </lineage>
</organism>
<dbReference type="PROSITE" id="PS52016">
    <property type="entry name" value="TONB_DEPENDENT_REC_3"/>
    <property type="match status" value="1"/>
</dbReference>
<keyword evidence="10 11" id="KW-0998">Cell outer membrane</keyword>
<evidence type="ECO:0000256" key="4">
    <source>
        <dbReference type="ARBA" id="ARBA00022496"/>
    </source>
</evidence>
<sequence length="687" mass="77541">MLTSILFIAGLTMATPPEKIDTTVSKHIELDEVTITEFKQNKHNLTPSSISVANATLIGNQGLNSLKELTAVMPNFFMPDYGSKQNTPVYIRGVGAKTKGPAVGFYVDGIPHFENSAFDIDLSDVADVEVFRGPQGTLYGRNAIGGIINVHTISPFAYQGSHLKIGYGSQNDITVQAANYTKLSSQFGFSVAGGYHHNQGFFTNEATGKKADGIDEGFGRINLLWRPTDNWFFRLNSMLNYSDQGGYPYGTYNKETNEVANVNYNRFSSYHRLISTSGLNARYDGEHFSFNSQTSYQFIKDSQGIDQDFMPQDFFFVRNKIKQNMASQEFTLKSNDNSRYQWIVGAFGMIQNIDNNVETQYIKKNQGQPATSKIPVYAFALYHQSSYNIWKGLSATLGLRFDYEYAKQDYHKDAYQLTTNDGRKVLKDFHSSLHFSQITPKFALQYLTNQQNLFYASVTRGYKAGGFNQSFRTDDERTYTPEFNWNYEVGAKIKLLNQKLMAEVALFYIDWRNQQVNLTVPGVGNILHNAGHSDSKGVEVSLSAQPIQGLNLQMSYGYTYARFIDYQKNEKVNYAHNLLPMVPRNTLGVNASYTLVPRNNKIVDEVVFSCGMTGVGKIYWTEDNAVSQDFYALLNAKISATRGIFSWELWSKNLTDTTYSTYCFKSSAYYAQLGKPMSFGTSLIVRF</sequence>
<evidence type="ECO:0000256" key="8">
    <source>
        <dbReference type="ARBA" id="ARBA00023077"/>
    </source>
</evidence>
<evidence type="ECO:0000256" key="10">
    <source>
        <dbReference type="ARBA" id="ARBA00023237"/>
    </source>
</evidence>
<dbReference type="Proteomes" id="UP000029538">
    <property type="component" value="Unassembled WGS sequence"/>
</dbReference>
<reference evidence="15 16" key="1">
    <citation type="submission" date="2014-07" db="EMBL/GenBank/DDBJ databases">
        <authorList>
            <person name="McCorrison J."/>
            <person name="Sanka R."/>
            <person name="Torralba M."/>
            <person name="Gillis M."/>
            <person name="Haft D.H."/>
            <person name="Methe B."/>
            <person name="Sutton G."/>
            <person name="Nelson K.E."/>
        </authorList>
    </citation>
    <scope>NUCLEOTIDE SEQUENCE [LARGE SCALE GENOMIC DNA]</scope>
    <source>
        <strain evidence="15 16">DNF00882</strain>
    </source>
</reference>
<dbReference type="PANTHER" id="PTHR32552:SF81">
    <property type="entry name" value="TONB-DEPENDENT OUTER MEMBRANE RECEPTOR"/>
    <property type="match status" value="1"/>
</dbReference>
<keyword evidence="8 12" id="KW-0798">TonB box</keyword>
<protein>
    <submittedName>
        <fullName evidence="15">TonB-dependent receptor</fullName>
    </submittedName>
</protein>
<keyword evidence="2 11" id="KW-0813">Transport</keyword>